<proteinExistence type="predicted"/>
<keyword evidence="2" id="KW-0255">Endonuclease</keyword>
<dbReference type="SUPFAM" id="SSF52980">
    <property type="entry name" value="Restriction endonuclease-like"/>
    <property type="match status" value="1"/>
</dbReference>
<protein>
    <submittedName>
        <fullName evidence="2">Uma2 family endonuclease</fullName>
    </submittedName>
</protein>
<accession>A0ABS4QRD9</accession>
<keyword evidence="2" id="KW-0378">Hydrolase</keyword>
<dbReference type="Proteomes" id="UP001519325">
    <property type="component" value="Unassembled WGS sequence"/>
</dbReference>
<dbReference type="Gene3D" id="3.90.1570.10">
    <property type="entry name" value="tt1808, chain A"/>
    <property type="match status" value="1"/>
</dbReference>
<name>A0ABS4QRD9_9NOCA</name>
<reference evidence="2 3" key="1">
    <citation type="submission" date="2021-03" db="EMBL/GenBank/DDBJ databases">
        <title>Sequencing the genomes of 1000 actinobacteria strains.</title>
        <authorList>
            <person name="Klenk H.-P."/>
        </authorList>
    </citation>
    <scope>NUCLEOTIDE SEQUENCE [LARGE SCALE GENOMIC DNA]</scope>
    <source>
        <strain evidence="2 3">DSM 45516</strain>
    </source>
</reference>
<keyword evidence="3" id="KW-1185">Reference proteome</keyword>
<evidence type="ECO:0000313" key="2">
    <source>
        <dbReference type="EMBL" id="MBP2194281.1"/>
    </source>
</evidence>
<dbReference type="EMBL" id="JAGGMR010000001">
    <property type="protein sequence ID" value="MBP2194281.1"/>
    <property type="molecule type" value="Genomic_DNA"/>
</dbReference>
<dbReference type="InterPro" id="IPR011335">
    <property type="entry name" value="Restrct_endonuc-II-like"/>
</dbReference>
<dbReference type="PANTHER" id="PTHR35400">
    <property type="entry name" value="SLR1083 PROTEIN"/>
    <property type="match status" value="1"/>
</dbReference>
<dbReference type="InterPro" id="IPR012296">
    <property type="entry name" value="Nuclease_put_TT1808"/>
</dbReference>
<dbReference type="PANTHER" id="PTHR35400:SF3">
    <property type="entry name" value="SLL1072 PROTEIN"/>
    <property type="match status" value="1"/>
</dbReference>
<dbReference type="Pfam" id="PF05685">
    <property type="entry name" value="Uma2"/>
    <property type="match status" value="1"/>
</dbReference>
<dbReference type="RefSeq" id="WP_245366284.1">
    <property type="nucleotide sequence ID" value="NZ_JAGGMR010000001.1"/>
</dbReference>
<keyword evidence="2" id="KW-0540">Nuclease</keyword>
<dbReference type="CDD" id="cd06260">
    <property type="entry name" value="DUF820-like"/>
    <property type="match status" value="1"/>
</dbReference>
<comment type="caution">
    <text evidence="2">The sequence shown here is derived from an EMBL/GenBank/DDBJ whole genome shotgun (WGS) entry which is preliminary data.</text>
</comment>
<feature type="domain" description="Putative restriction endonuclease" evidence="1">
    <location>
        <begin position="22"/>
        <end position="156"/>
    </location>
</feature>
<dbReference type="GO" id="GO:0004519">
    <property type="term" value="F:endonuclease activity"/>
    <property type="evidence" value="ECO:0007669"/>
    <property type="project" value="UniProtKB-KW"/>
</dbReference>
<evidence type="ECO:0000259" key="1">
    <source>
        <dbReference type="Pfam" id="PF05685"/>
    </source>
</evidence>
<sequence length="223" mass="25977">MSIPHMTQDEQDRPDLPEYMTWEELATLPDHIARQIELWEGRVVWVRTGTPEHQQFRNRLWSALDRGARKHRATAPEQCWIANSETNVFLDRTHRNDFVTPDFVVYRCLPKEYEYVHFDDVVLVGEVLSPSNTESDIREKKARYADAGISMYWEVALAREPRSIARITISALLRYTEELFPGITPLKPVHYVEIAQWTPADDPDGVHISVPFPIHIPWAELAF</sequence>
<gene>
    <name evidence="2" type="ORF">BJ987_007182</name>
</gene>
<evidence type="ECO:0000313" key="3">
    <source>
        <dbReference type="Proteomes" id="UP001519325"/>
    </source>
</evidence>
<dbReference type="InterPro" id="IPR008538">
    <property type="entry name" value="Uma2"/>
</dbReference>
<organism evidence="2 3">
    <name type="scientific">Nocardia goodfellowii</name>
    <dbReference type="NCBI Taxonomy" id="882446"/>
    <lineage>
        <taxon>Bacteria</taxon>
        <taxon>Bacillati</taxon>
        <taxon>Actinomycetota</taxon>
        <taxon>Actinomycetes</taxon>
        <taxon>Mycobacteriales</taxon>
        <taxon>Nocardiaceae</taxon>
        <taxon>Nocardia</taxon>
    </lineage>
</organism>